<comment type="caution">
    <text evidence="1">The sequence shown here is derived from an EMBL/GenBank/DDBJ whole genome shotgun (WGS) entry which is preliminary data.</text>
</comment>
<gene>
    <name evidence="1" type="ORF">S06H3_45298</name>
</gene>
<accession>X1QR79</accession>
<name>X1QR79_9ZZZZ</name>
<proteinExistence type="predicted"/>
<dbReference type="EMBL" id="BARV01028265">
    <property type="protein sequence ID" value="GAI45779.1"/>
    <property type="molecule type" value="Genomic_DNA"/>
</dbReference>
<organism evidence="1">
    <name type="scientific">marine sediment metagenome</name>
    <dbReference type="NCBI Taxonomy" id="412755"/>
    <lineage>
        <taxon>unclassified sequences</taxon>
        <taxon>metagenomes</taxon>
        <taxon>ecological metagenomes</taxon>
    </lineage>
</organism>
<evidence type="ECO:0000313" key="1">
    <source>
        <dbReference type="EMBL" id="GAI45779.1"/>
    </source>
</evidence>
<sequence length="178" mass="20975">WKNRKIENYKSFRLWDKLLNQGLKVVGISGRDWHDVNERKSDGIPKTFVYADSLSEDEILKGLRKGQVFVSSGPQLFFLAECEDKRYKCGDEIKLTEKKIVSFQIQVENLKELCQLQVIKNGLRFLSRFLKEGKSQRIEFSDLPEEESWYRCEIYTEEDKELLCFTNPISITPLLKKQ</sequence>
<protein>
    <submittedName>
        <fullName evidence="1">Uncharacterized protein</fullName>
    </submittedName>
</protein>
<dbReference type="AlphaFoldDB" id="X1QR79"/>
<dbReference type="NCBIfam" id="NF038032">
    <property type="entry name" value="CehA_McbA_metalo"/>
    <property type="match status" value="1"/>
</dbReference>
<dbReference type="Gene3D" id="3.20.20.140">
    <property type="entry name" value="Metal-dependent hydrolases"/>
    <property type="match status" value="1"/>
</dbReference>
<reference evidence="1" key="1">
    <citation type="journal article" date="2014" name="Front. Microbiol.">
        <title>High frequency of phylogenetically diverse reductive dehalogenase-homologous genes in deep subseafloor sedimentary metagenomes.</title>
        <authorList>
            <person name="Kawai M."/>
            <person name="Futagami T."/>
            <person name="Toyoda A."/>
            <person name="Takaki Y."/>
            <person name="Nishi S."/>
            <person name="Hori S."/>
            <person name="Arai W."/>
            <person name="Tsubouchi T."/>
            <person name="Morono Y."/>
            <person name="Uchiyama I."/>
            <person name="Ito T."/>
            <person name="Fujiyama A."/>
            <person name="Inagaki F."/>
            <person name="Takami H."/>
        </authorList>
    </citation>
    <scope>NUCLEOTIDE SEQUENCE</scope>
    <source>
        <strain evidence="1">Expedition CK06-06</strain>
    </source>
</reference>
<feature type="non-terminal residue" evidence="1">
    <location>
        <position position="1"/>
    </location>
</feature>